<comment type="caution">
    <text evidence="1">The sequence shown here is derived from an EMBL/GenBank/DDBJ whole genome shotgun (WGS) entry which is preliminary data.</text>
</comment>
<keyword evidence="2" id="KW-1185">Reference proteome</keyword>
<sequence length="299" mass="34966">MRLNANRWTHILTTWDPRIGKRNAGRQKTRWADEIRARFSHLWSRTAKDRQQWKLITNCLFNDAVSTTRLFSVDEIGESEMVFGEMRPRIRHRLPGIYVKVGENIGKNPTSSTEMAIKSSFKSEMCDILHEISRGKPWTHLLNNRDIIAESPWNKSVKECRITRHNFLTDYLYHFIIIACLNYIQWNMDVLMNWDILIVCMTLQSHQDSAQLPDKRALLESKSLSTLKMDKHLPADGKVSVQVCETAIETLLCPGRKEEQVLVEGKVATRMSRLAFRLLDWNFRLFRGLKPVNKRVHSF</sequence>
<reference evidence="1 2" key="1">
    <citation type="journal article" date="2022" name="Allergy">
        <title>Genome assembly and annotation of Periplaneta americana reveal a comprehensive cockroach allergen profile.</title>
        <authorList>
            <person name="Wang L."/>
            <person name="Xiong Q."/>
            <person name="Saelim N."/>
            <person name="Wang L."/>
            <person name="Nong W."/>
            <person name="Wan A.T."/>
            <person name="Shi M."/>
            <person name="Liu X."/>
            <person name="Cao Q."/>
            <person name="Hui J.H.L."/>
            <person name="Sookrung N."/>
            <person name="Leung T.F."/>
            <person name="Tungtrongchitr A."/>
            <person name="Tsui S.K.W."/>
        </authorList>
    </citation>
    <scope>NUCLEOTIDE SEQUENCE [LARGE SCALE GENOMIC DNA]</scope>
    <source>
        <strain evidence="1">PWHHKU_190912</strain>
    </source>
</reference>
<name>A0ABQ8SHE6_PERAM</name>
<gene>
    <name evidence="1" type="ORF">ANN_15399</name>
</gene>
<organism evidence="1 2">
    <name type="scientific">Periplaneta americana</name>
    <name type="common">American cockroach</name>
    <name type="synonym">Blatta americana</name>
    <dbReference type="NCBI Taxonomy" id="6978"/>
    <lineage>
        <taxon>Eukaryota</taxon>
        <taxon>Metazoa</taxon>
        <taxon>Ecdysozoa</taxon>
        <taxon>Arthropoda</taxon>
        <taxon>Hexapoda</taxon>
        <taxon>Insecta</taxon>
        <taxon>Pterygota</taxon>
        <taxon>Neoptera</taxon>
        <taxon>Polyneoptera</taxon>
        <taxon>Dictyoptera</taxon>
        <taxon>Blattodea</taxon>
        <taxon>Blattoidea</taxon>
        <taxon>Blattidae</taxon>
        <taxon>Blattinae</taxon>
        <taxon>Periplaneta</taxon>
    </lineage>
</organism>
<evidence type="ECO:0000313" key="1">
    <source>
        <dbReference type="EMBL" id="KAJ4433142.1"/>
    </source>
</evidence>
<dbReference type="EMBL" id="JAJSOF020000027">
    <property type="protein sequence ID" value="KAJ4433142.1"/>
    <property type="molecule type" value="Genomic_DNA"/>
</dbReference>
<proteinExistence type="predicted"/>
<accession>A0ABQ8SHE6</accession>
<dbReference type="Proteomes" id="UP001148838">
    <property type="component" value="Unassembled WGS sequence"/>
</dbReference>
<protein>
    <submittedName>
        <fullName evidence="1">Uncharacterized protein</fullName>
    </submittedName>
</protein>
<evidence type="ECO:0000313" key="2">
    <source>
        <dbReference type="Proteomes" id="UP001148838"/>
    </source>
</evidence>